<keyword evidence="2" id="KW-1185">Reference proteome</keyword>
<evidence type="ECO:0000313" key="1">
    <source>
        <dbReference type="EMBL" id="MDN8620324.1"/>
    </source>
</evidence>
<evidence type="ECO:0000313" key="2">
    <source>
        <dbReference type="Proteomes" id="UP001174347"/>
    </source>
</evidence>
<sequence>MTAPAMTPTQRAEYIRLSFATMDTLKAAHEARRAPALSPERLDRLTSIYRANKAVV</sequence>
<dbReference type="Proteomes" id="UP001174347">
    <property type="component" value="Unassembled WGS sequence"/>
</dbReference>
<protein>
    <recommendedName>
        <fullName evidence="3">MarR family transcriptional regulator</fullName>
    </recommendedName>
</protein>
<reference evidence="1" key="1">
    <citation type="submission" date="2023-07" db="EMBL/GenBank/DDBJ databases">
        <title>Insights into the diversity of cutaneous corynebacteria.</title>
        <authorList>
            <person name="Bruggemann H."/>
            <person name="Poehlein A."/>
        </authorList>
    </citation>
    <scope>NUCLEOTIDE SEQUENCE</scope>
    <source>
        <strain evidence="1">P7_F1</strain>
    </source>
</reference>
<proteinExistence type="predicted"/>
<organism evidence="1 2">
    <name type="scientific">Corynebacterium kefirresidentii</name>
    <dbReference type="NCBI Taxonomy" id="1979527"/>
    <lineage>
        <taxon>Bacteria</taxon>
        <taxon>Bacillati</taxon>
        <taxon>Actinomycetota</taxon>
        <taxon>Actinomycetes</taxon>
        <taxon>Mycobacteriales</taxon>
        <taxon>Corynebacteriaceae</taxon>
        <taxon>Corynebacterium</taxon>
    </lineage>
</organism>
<dbReference type="EMBL" id="JAUKFM010000004">
    <property type="protein sequence ID" value="MDN8620324.1"/>
    <property type="molecule type" value="Genomic_DNA"/>
</dbReference>
<accession>A0ABT8Q4X1</accession>
<name>A0ABT8Q4X1_9CORY</name>
<gene>
    <name evidence="1" type="ORF">Q0N36_06995</name>
</gene>
<dbReference type="RefSeq" id="WP_284835726.1">
    <property type="nucleotide sequence ID" value="NZ_JAUKFL010000015.1"/>
</dbReference>
<evidence type="ECO:0008006" key="3">
    <source>
        <dbReference type="Google" id="ProtNLM"/>
    </source>
</evidence>
<comment type="caution">
    <text evidence="1">The sequence shown here is derived from an EMBL/GenBank/DDBJ whole genome shotgun (WGS) entry which is preliminary data.</text>
</comment>